<dbReference type="PROSITE" id="PS51857">
    <property type="entry name" value="CSD_2"/>
    <property type="match status" value="1"/>
</dbReference>
<name>A0A8D8KU11_CULPI</name>
<dbReference type="InterPro" id="IPR002059">
    <property type="entry name" value="CSP_DNA-bd"/>
</dbReference>
<dbReference type="InterPro" id="IPR012340">
    <property type="entry name" value="NA-bd_OB-fold"/>
</dbReference>
<dbReference type="PRINTS" id="PR00050">
    <property type="entry name" value="COLDSHOCK"/>
</dbReference>
<dbReference type="InterPro" id="IPR011129">
    <property type="entry name" value="CSD"/>
</dbReference>
<evidence type="ECO:0000313" key="3">
    <source>
        <dbReference type="EMBL" id="CAG6596576.1"/>
    </source>
</evidence>
<feature type="compositionally biased region" description="Basic and acidic residues" evidence="1">
    <location>
        <begin position="19"/>
        <end position="30"/>
    </location>
</feature>
<dbReference type="PROSITE" id="PS00352">
    <property type="entry name" value="CSD_1"/>
    <property type="match status" value="1"/>
</dbReference>
<dbReference type="EMBL" id="HBUE01337003">
    <property type="protein sequence ID" value="CAG6596573.1"/>
    <property type="molecule type" value="Transcribed_RNA"/>
</dbReference>
<feature type="region of interest" description="Disordered" evidence="1">
    <location>
        <begin position="1"/>
        <end position="47"/>
    </location>
</feature>
<dbReference type="AlphaFoldDB" id="A0A8D8KU11"/>
<dbReference type="CDD" id="cd04458">
    <property type="entry name" value="CSP_CDS"/>
    <property type="match status" value="1"/>
</dbReference>
<dbReference type="EMBL" id="HBUE01230217">
    <property type="protein sequence ID" value="CAG6544435.1"/>
    <property type="molecule type" value="Transcribed_RNA"/>
</dbReference>
<proteinExistence type="predicted"/>
<dbReference type="Pfam" id="PF00313">
    <property type="entry name" value="CSD"/>
    <property type="match status" value="1"/>
</dbReference>
<dbReference type="Gene3D" id="2.40.50.140">
    <property type="entry name" value="Nucleic acid-binding proteins"/>
    <property type="match status" value="1"/>
</dbReference>
<feature type="compositionally biased region" description="Acidic residues" evidence="1">
    <location>
        <begin position="215"/>
        <end position="233"/>
    </location>
</feature>
<accession>A0A8D8KU11</accession>
<evidence type="ECO:0000256" key="1">
    <source>
        <dbReference type="SAM" id="MobiDB-lite"/>
    </source>
</evidence>
<evidence type="ECO:0000259" key="2">
    <source>
        <dbReference type="PROSITE" id="PS51857"/>
    </source>
</evidence>
<feature type="compositionally biased region" description="Acidic residues" evidence="1">
    <location>
        <begin position="186"/>
        <end position="201"/>
    </location>
</feature>
<organism evidence="3">
    <name type="scientific">Culex pipiens</name>
    <name type="common">House mosquito</name>
    <dbReference type="NCBI Taxonomy" id="7175"/>
    <lineage>
        <taxon>Eukaryota</taxon>
        <taxon>Metazoa</taxon>
        <taxon>Ecdysozoa</taxon>
        <taxon>Arthropoda</taxon>
        <taxon>Hexapoda</taxon>
        <taxon>Insecta</taxon>
        <taxon>Pterygota</taxon>
        <taxon>Neoptera</taxon>
        <taxon>Endopterygota</taxon>
        <taxon>Diptera</taxon>
        <taxon>Nematocera</taxon>
        <taxon>Culicoidea</taxon>
        <taxon>Culicidae</taxon>
        <taxon>Culicinae</taxon>
        <taxon>Culicini</taxon>
        <taxon>Culex</taxon>
        <taxon>Culex</taxon>
    </lineage>
</organism>
<dbReference type="EMBL" id="HBUE01337006">
    <property type="protein sequence ID" value="CAG6596576.1"/>
    <property type="molecule type" value="Transcribed_RNA"/>
</dbReference>
<dbReference type="PANTHER" id="PTHR11544">
    <property type="entry name" value="COLD SHOCK DOMAIN CONTAINING PROTEINS"/>
    <property type="match status" value="1"/>
</dbReference>
<sequence length="248" mass="26504">MASSNGCVVEGSVVVQEDPPVRYDSSEETKNNAAPSVAAPKQDKSVKANKRITGTVKWFNVKDGFGFITRHDTGEDLFVHQSCILRPNSRHSVRSVGEGEVVEFGVIATKVTGPGFQRVKGSAFVRPKSGPGGGRGRPKSGSSVRSKRGERRPPKSAPETSVTNNNQSVGDGPIVKEMAQLKVEEKPEEQEVPTEVPEDVVDPLAPEEVRVKEEAGEENDDGEDNDDDDDDTASVDSTSTVATAESAD</sequence>
<dbReference type="SMART" id="SM00357">
    <property type="entry name" value="CSP"/>
    <property type="match status" value="1"/>
</dbReference>
<dbReference type="SUPFAM" id="SSF50249">
    <property type="entry name" value="Nucleic acid-binding proteins"/>
    <property type="match status" value="1"/>
</dbReference>
<dbReference type="GO" id="GO:0003676">
    <property type="term" value="F:nucleic acid binding"/>
    <property type="evidence" value="ECO:0007669"/>
    <property type="project" value="InterPro"/>
</dbReference>
<feature type="compositionally biased region" description="Low complexity" evidence="1">
    <location>
        <begin position="234"/>
        <end position="248"/>
    </location>
</feature>
<feature type="region of interest" description="Disordered" evidence="1">
    <location>
        <begin position="120"/>
        <end position="248"/>
    </location>
</feature>
<protein>
    <submittedName>
        <fullName evidence="3">Nuclease-sensitive element-binding protein 1</fullName>
    </submittedName>
</protein>
<dbReference type="InterPro" id="IPR019844">
    <property type="entry name" value="CSD_CS"/>
</dbReference>
<feature type="domain" description="CSD" evidence="2">
    <location>
        <begin position="51"/>
        <end position="121"/>
    </location>
</feature>
<reference evidence="3" key="1">
    <citation type="submission" date="2021-05" db="EMBL/GenBank/DDBJ databases">
        <authorList>
            <person name="Alioto T."/>
            <person name="Alioto T."/>
            <person name="Gomez Garrido J."/>
        </authorList>
    </citation>
    <scope>NUCLEOTIDE SEQUENCE</scope>
</reference>
<dbReference type="InterPro" id="IPR050181">
    <property type="entry name" value="Cold_shock_domain"/>
</dbReference>
<feature type="compositionally biased region" description="Polar residues" evidence="1">
    <location>
        <begin position="158"/>
        <end position="169"/>
    </location>
</feature>
<dbReference type="EMBL" id="HBUE01230220">
    <property type="protein sequence ID" value="CAG6544438.1"/>
    <property type="molecule type" value="Transcribed_RNA"/>
</dbReference>